<reference evidence="4 5" key="1">
    <citation type="journal article" date="2023" name="BMC Biol.">
        <title>The compact genome of the sponge Oopsacas minuta (Hexactinellida) is lacking key metazoan core genes.</title>
        <authorList>
            <person name="Santini S."/>
            <person name="Schenkelaars Q."/>
            <person name="Jourda C."/>
            <person name="Duchesne M."/>
            <person name="Belahbib H."/>
            <person name="Rocher C."/>
            <person name="Selva M."/>
            <person name="Riesgo A."/>
            <person name="Vervoort M."/>
            <person name="Leys S.P."/>
            <person name="Kodjabachian L."/>
            <person name="Le Bivic A."/>
            <person name="Borchiellini C."/>
            <person name="Claverie J.M."/>
            <person name="Renard E."/>
        </authorList>
    </citation>
    <scope>NUCLEOTIDE SEQUENCE [LARGE SCALE GENOMIC DNA]</scope>
    <source>
        <strain evidence="4">SPO-2</strain>
    </source>
</reference>
<dbReference type="GO" id="GO:0004725">
    <property type="term" value="F:protein tyrosine phosphatase activity"/>
    <property type="evidence" value="ECO:0007669"/>
    <property type="project" value="InterPro"/>
</dbReference>
<dbReference type="PROSITE" id="PS50056">
    <property type="entry name" value="TYR_PHOSPHATASE_2"/>
    <property type="match status" value="1"/>
</dbReference>
<accession>A0AAV7KJ41</accession>
<dbReference type="PANTHER" id="PTHR19134">
    <property type="entry name" value="RECEPTOR-TYPE TYROSINE-PROTEIN PHOSPHATASE"/>
    <property type="match status" value="1"/>
</dbReference>
<dbReference type="InterPro" id="IPR000387">
    <property type="entry name" value="Tyr_Pase_dom"/>
</dbReference>
<dbReference type="Pfam" id="PF00102">
    <property type="entry name" value="Y_phosphatase"/>
    <property type="match status" value="1"/>
</dbReference>
<dbReference type="InterPro" id="IPR050348">
    <property type="entry name" value="Protein-Tyr_Phosphatase"/>
</dbReference>
<gene>
    <name evidence="4" type="ORF">LOD99_10058</name>
</gene>
<evidence type="ECO:0000313" key="4">
    <source>
        <dbReference type="EMBL" id="KAI6661278.1"/>
    </source>
</evidence>
<dbReference type="SMART" id="SM00194">
    <property type="entry name" value="PTPc"/>
    <property type="match status" value="1"/>
</dbReference>
<evidence type="ECO:0000259" key="2">
    <source>
        <dbReference type="PROSITE" id="PS50055"/>
    </source>
</evidence>
<organism evidence="4 5">
    <name type="scientific">Oopsacas minuta</name>
    <dbReference type="NCBI Taxonomy" id="111878"/>
    <lineage>
        <taxon>Eukaryota</taxon>
        <taxon>Metazoa</taxon>
        <taxon>Porifera</taxon>
        <taxon>Hexactinellida</taxon>
        <taxon>Hexasterophora</taxon>
        <taxon>Lyssacinosida</taxon>
        <taxon>Leucopsacidae</taxon>
        <taxon>Oopsacas</taxon>
    </lineage>
</organism>
<dbReference type="Proteomes" id="UP001165289">
    <property type="component" value="Unassembled WGS sequence"/>
</dbReference>
<dbReference type="Gene3D" id="3.90.190.10">
    <property type="entry name" value="Protein tyrosine phosphatase superfamily"/>
    <property type="match status" value="1"/>
</dbReference>
<proteinExistence type="predicted"/>
<sequence>MVYAFFVVNTDSIVEISSFDNPSQQVDYILGSTISMLYYSDDIIADSDILWTTDDAEDGDILTYSAEYQNPVLLIVVFNDVGAGIHTVSCFYRMSPVTLLGSVQLSLKDTTTITVSYEEFKRCEKNTQELRKKPDPSDSPSREPRYKPEEPVIQHTPSDEYIDLSAIERPLYNTIDEEMVTYGGYYSNEIYDYNLNENNSEYVDVNNNVDDQTYNAIGNYKRSNSKFIATKNFPATCQLFVESGMGANSLFSVESQNLNKDTNSIAQPDCTEALKRQNVPKTSINNMPFDENRVLLSSPHFDCNYINASYINESKFIAAIHPTKDSYQDFLQMIYQTEASMVVMLTTRKDKAKIVNGYSNYVCYWPKKDTPLNCKPFVSKLIASTETTAFVKQEISLKNSIEGKDHLFTHCISPVWNEDGTVGEISCIIALLIRIMKQSQETPSKPIIIHCDDGIAKTGIVLTTINSVKEMTTEKSINIFNTVKNLRRQRMNMVPTLIGLAPIHSIYYLNTGMGDVGGGDRICMPLQISN</sequence>
<feature type="domain" description="Tyrosine-protein phosphatase" evidence="2">
    <location>
        <begin position="251"/>
        <end position="496"/>
    </location>
</feature>
<dbReference type="PROSITE" id="PS50055">
    <property type="entry name" value="TYR_PHOSPHATASE_PTP"/>
    <property type="match status" value="1"/>
</dbReference>
<dbReference type="PANTHER" id="PTHR19134:SF449">
    <property type="entry name" value="TYROSINE-PROTEIN PHOSPHATASE 1"/>
    <property type="match status" value="1"/>
</dbReference>
<feature type="region of interest" description="Disordered" evidence="1">
    <location>
        <begin position="126"/>
        <end position="158"/>
    </location>
</feature>
<dbReference type="EMBL" id="JAKMXF010000016">
    <property type="protein sequence ID" value="KAI6661278.1"/>
    <property type="molecule type" value="Genomic_DNA"/>
</dbReference>
<keyword evidence="4" id="KW-0675">Receptor</keyword>
<comment type="caution">
    <text evidence="4">The sequence shown here is derived from an EMBL/GenBank/DDBJ whole genome shotgun (WGS) entry which is preliminary data.</text>
</comment>
<dbReference type="SUPFAM" id="SSF52799">
    <property type="entry name" value="(Phosphotyrosine protein) phosphatases II"/>
    <property type="match status" value="1"/>
</dbReference>
<evidence type="ECO:0000256" key="1">
    <source>
        <dbReference type="SAM" id="MobiDB-lite"/>
    </source>
</evidence>
<dbReference type="SMART" id="SM00404">
    <property type="entry name" value="PTPc_motif"/>
    <property type="match status" value="1"/>
</dbReference>
<evidence type="ECO:0000259" key="3">
    <source>
        <dbReference type="PROSITE" id="PS50056"/>
    </source>
</evidence>
<dbReference type="InterPro" id="IPR000242">
    <property type="entry name" value="PTP_cat"/>
</dbReference>
<dbReference type="InterPro" id="IPR029021">
    <property type="entry name" value="Prot-tyrosine_phosphatase-like"/>
</dbReference>
<feature type="domain" description="Tyrosine specific protein phosphatases" evidence="3">
    <location>
        <begin position="430"/>
        <end position="496"/>
    </location>
</feature>
<dbReference type="InterPro" id="IPR003595">
    <property type="entry name" value="Tyr_Pase_cat"/>
</dbReference>
<name>A0AAV7KJ41_9METZ</name>
<feature type="compositionally biased region" description="Basic and acidic residues" evidence="1">
    <location>
        <begin position="126"/>
        <end position="152"/>
    </location>
</feature>
<dbReference type="PRINTS" id="PR00700">
    <property type="entry name" value="PRTYPHPHTASE"/>
</dbReference>
<evidence type="ECO:0000313" key="5">
    <source>
        <dbReference type="Proteomes" id="UP001165289"/>
    </source>
</evidence>
<protein>
    <submittedName>
        <fullName evidence="4">Receptor-type tyrosine-protein phosphatase epsilon-like</fullName>
    </submittedName>
</protein>
<dbReference type="AlphaFoldDB" id="A0AAV7KJ41"/>
<dbReference type="CDD" id="cd00047">
    <property type="entry name" value="PTPc"/>
    <property type="match status" value="1"/>
</dbReference>
<keyword evidence="5" id="KW-1185">Reference proteome</keyword>